<dbReference type="Proteomes" id="UP001163603">
    <property type="component" value="Chromosome 12"/>
</dbReference>
<keyword evidence="2" id="KW-1185">Reference proteome</keyword>
<gene>
    <name evidence="1" type="ORF">Pint_11899</name>
</gene>
<comment type="caution">
    <text evidence="1">The sequence shown here is derived from an EMBL/GenBank/DDBJ whole genome shotgun (WGS) entry which is preliminary data.</text>
</comment>
<name>A0ACC0XKV7_9ROSI</name>
<proteinExistence type="predicted"/>
<dbReference type="EMBL" id="CM047747">
    <property type="protein sequence ID" value="KAJ0018209.1"/>
    <property type="molecule type" value="Genomic_DNA"/>
</dbReference>
<evidence type="ECO:0000313" key="2">
    <source>
        <dbReference type="Proteomes" id="UP001163603"/>
    </source>
</evidence>
<accession>A0ACC0XKV7</accession>
<reference evidence="2" key="1">
    <citation type="journal article" date="2023" name="G3 (Bethesda)">
        <title>Genome assembly and association tests identify interacting loci associated with vigor, precocity, and sex in interspecific pistachio rootstocks.</title>
        <authorList>
            <person name="Palmer W."/>
            <person name="Jacygrad E."/>
            <person name="Sagayaradj S."/>
            <person name="Cavanaugh K."/>
            <person name="Han R."/>
            <person name="Bertier L."/>
            <person name="Beede B."/>
            <person name="Kafkas S."/>
            <person name="Golino D."/>
            <person name="Preece J."/>
            <person name="Michelmore R."/>
        </authorList>
    </citation>
    <scope>NUCLEOTIDE SEQUENCE [LARGE SCALE GENOMIC DNA]</scope>
</reference>
<evidence type="ECO:0000313" key="1">
    <source>
        <dbReference type="EMBL" id="KAJ0018209.1"/>
    </source>
</evidence>
<organism evidence="1 2">
    <name type="scientific">Pistacia integerrima</name>
    <dbReference type="NCBI Taxonomy" id="434235"/>
    <lineage>
        <taxon>Eukaryota</taxon>
        <taxon>Viridiplantae</taxon>
        <taxon>Streptophyta</taxon>
        <taxon>Embryophyta</taxon>
        <taxon>Tracheophyta</taxon>
        <taxon>Spermatophyta</taxon>
        <taxon>Magnoliopsida</taxon>
        <taxon>eudicotyledons</taxon>
        <taxon>Gunneridae</taxon>
        <taxon>Pentapetalae</taxon>
        <taxon>rosids</taxon>
        <taxon>malvids</taxon>
        <taxon>Sapindales</taxon>
        <taxon>Anacardiaceae</taxon>
        <taxon>Pistacia</taxon>
    </lineage>
</organism>
<protein>
    <submittedName>
        <fullName evidence="1">Uncharacterized protein</fullName>
    </submittedName>
</protein>
<sequence>MANNFVLFARDLSISWGNDERYWKWTYEKKPDSGSYVEVAELLEVYWFEVKGKFNTNKLKPGTSYKLAFVVKFNEDASGWENPVNLELDLPNGNQIPNKQSFKNTPRNQWIEVPVAEFTVQENETQGDMNFTMTETSGNLKKGIAINAVVIAPAELSG</sequence>